<evidence type="ECO:0000313" key="8">
    <source>
        <dbReference type="Proteomes" id="UP000179179"/>
    </source>
</evidence>
<dbReference type="InterPro" id="IPR041526">
    <property type="entry name" value="DAPG_hydrolase"/>
</dbReference>
<dbReference type="OrthoDB" id="3335931at2759"/>
<comment type="cofactor">
    <cofactor evidence="1">
        <name>Zn(2+)</name>
        <dbReference type="ChEBI" id="CHEBI:29105"/>
    </cofactor>
</comment>
<organism evidence="7 8">
    <name type="scientific">Aspergillus bombycis</name>
    <dbReference type="NCBI Taxonomy" id="109264"/>
    <lineage>
        <taxon>Eukaryota</taxon>
        <taxon>Fungi</taxon>
        <taxon>Dikarya</taxon>
        <taxon>Ascomycota</taxon>
        <taxon>Pezizomycotina</taxon>
        <taxon>Eurotiomycetes</taxon>
        <taxon>Eurotiomycetidae</taxon>
        <taxon>Eurotiales</taxon>
        <taxon>Aspergillaceae</taxon>
        <taxon>Aspergillus</taxon>
    </lineage>
</organism>
<dbReference type="GO" id="GO:0046872">
    <property type="term" value="F:metal ion binding"/>
    <property type="evidence" value="ECO:0007669"/>
    <property type="project" value="UniProtKB-KW"/>
</dbReference>
<keyword evidence="8" id="KW-1185">Reference proteome</keyword>
<feature type="domain" description="DAPG hydrolase PhiG" evidence="6">
    <location>
        <begin position="110"/>
        <end position="274"/>
    </location>
</feature>
<accession>A0A1F8ACG5</accession>
<evidence type="ECO:0000256" key="1">
    <source>
        <dbReference type="ARBA" id="ARBA00001947"/>
    </source>
</evidence>
<keyword evidence="5" id="KW-0732">Signal</keyword>
<keyword evidence="2" id="KW-0479">Metal-binding</keyword>
<dbReference type="GeneID" id="34446887"/>
<name>A0A1F8ACG5_9EURO</name>
<keyword evidence="4" id="KW-0862">Zinc</keyword>
<dbReference type="AlphaFoldDB" id="A0A1F8ACG5"/>
<feature type="chain" id="PRO_5009534786" description="DAPG hydrolase PhiG domain-containing protein" evidence="5">
    <location>
        <begin position="18"/>
        <end position="307"/>
    </location>
</feature>
<dbReference type="Proteomes" id="UP000179179">
    <property type="component" value="Unassembled WGS sequence"/>
</dbReference>
<gene>
    <name evidence="7" type="ORF">ABOM_003497</name>
</gene>
<evidence type="ECO:0000256" key="3">
    <source>
        <dbReference type="ARBA" id="ARBA00022801"/>
    </source>
</evidence>
<keyword evidence="3" id="KW-0378">Hydrolase</keyword>
<dbReference type="EMBL" id="LYCR01000009">
    <property type="protein sequence ID" value="OGM49422.1"/>
    <property type="molecule type" value="Genomic_DNA"/>
</dbReference>
<evidence type="ECO:0000313" key="7">
    <source>
        <dbReference type="EMBL" id="OGM49422.1"/>
    </source>
</evidence>
<dbReference type="GO" id="GO:0016787">
    <property type="term" value="F:hydrolase activity"/>
    <property type="evidence" value="ECO:0007669"/>
    <property type="project" value="UniProtKB-KW"/>
</dbReference>
<reference evidence="7 8" key="1">
    <citation type="journal article" date="2016" name="Genome Biol. Evol.">
        <title>Draft genome sequence of an aflatoxigenic Aspergillus species, A. bombycis.</title>
        <authorList>
            <person name="Moore G.G."/>
            <person name="Mack B.M."/>
            <person name="Beltz S.B."/>
            <person name="Gilbert M.K."/>
        </authorList>
    </citation>
    <scope>NUCLEOTIDE SEQUENCE [LARGE SCALE GENOMIC DNA]</scope>
    <source>
        <strain evidence="8">NRRL 26010</strain>
    </source>
</reference>
<evidence type="ECO:0000256" key="5">
    <source>
        <dbReference type="SAM" id="SignalP"/>
    </source>
</evidence>
<evidence type="ECO:0000256" key="2">
    <source>
        <dbReference type="ARBA" id="ARBA00022723"/>
    </source>
</evidence>
<proteinExistence type="predicted"/>
<feature type="signal peptide" evidence="5">
    <location>
        <begin position="1"/>
        <end position="17"/>
    </location>
</feature>
<dbReference type="Pfam" id="PF18089">
    <property type="entry name" value="DAPG_hydrolase"/>
    <property type="match status" value="1"/>
</dbReference>
<dbReference type="RefSeq" id="XP_022393139.1">
    <property type="nucleotide sequence ID" value="XM_022530627.1"/>
</dbReference>
<protein>
    <recommendedName>
        <fullName evidence="6">DAPG hydrolase PhiG domain-containing protein</fullName>
    </recommendedName>
</protein>
<comment type="caution">
    <text evidence="7">The sequence shown here is derived from an EMBL/GenBank/DDBJ whole genome shotgun (WGS) entry which is preliminary data.</text>
</comment>
<evidence type="ECO:0000259" key="6">
    <source>
        <dbReference type="Pfam" id="PF18089"/>
    </source>
</evidence>
<sequence length="307" mass="34396">MVSAQHLAMVLAAGASAQSNFGTPTSTVPTTSPTSLGTSMISINKDAYQNDTSKYYLGYTEADFEKPFAKYWRPRVAPITDEVQKGISSSPFAAALAYEAHDAGYYMSLPGYQEMENGYAISLNGTAMLTARTEIPDINGEMYDWWFGWHLVETARYKLWNPVAHQYAWRHPDSLDWTNKTYAERYINTASFIDEYIGNDASKLTIAFIDPSELGFDKSNWDAVGIETVVAAHIVTGAHVTSGFDNASYLVHQVRRLPDGSRELRSRFWLAKHTTEIAHDLIVHCNIEMQHLNTVLPAIFAEFKDTL</sequence>
<evidence type="ECO:0000256" key="4">
    <source>
        <dbReference type="ARBA" id="ARBA00022833"/>
    </source>
</evidence>